<dbReference type="PATRIC" id="fig|1218492.5.peg.1248"/>
<dbReference type="Pfam" id="PF13188">
    <property type="entry name" value="PAS_8"/>
    <property type="match status" value="1"/>
</dbReference>
<comment type="catalytic activity">
    <reaction evidence="1">
        <text>ATP + protein L-histidine = ADP + protein N-phospho-L-histidine.</text>
        <dbReference type="EC" id="2.7.13.3"/>
    </reaction>
</comment>
<dbReference type="Gene3D" id="3.30.565.10">
    <property type="entry name" value="Histidine kinase-like ATPase, C-terminal domain"/>
    <property type="match status" value="1"/>
</dbReference>
<dbReference type="InterPro" id="IPR000014">
    <property type="entry name" value="PAS"/>
</dbReference>
<reference evidence="11 12" key="1">
    <citation type="submission" date="2015-01" db="EMBL/GenBank/DDBJ databases">
        <title>Comparative genomics of the lactic acid bacteria isolated from the honey bee gut.</title>
        <authorList>
            <person name="Ellegaard K.M."/>
            <person name="Tamarit D."/>
            <person name="Javelind E."/>
            <person name="Olofsson T."/>
            <person name="Andersson S.G."/>
            <person name="Vasquez A."/>
        </authorList>
    </citation>
    <scope>NUCLEOTIDE SEQUENCE [LARGE SCALE GENOMIC DNA]</scope>
    <source>
        <strain evidence="11 12">Bin4</strain>
    </source>
</reference>
<evidence type="ECO:0000256" key="6">
    <source>
        <dbReference type="ARBA" id="ARBA00022777"/>
    </source>
</evidence>
<evidence type="ECO:0000256" key="1">
    <source>
        <dbReference type="ARBA" id="ARBA00000085"/>
    </source>
</evidence>
<dbReference type="STRING" id="1218492.JG30_11040"/>
<protein>
    <recommendedName>
        <fullName evidence="3">histidine kinase</fullName>
        <ecNumber evidence="3">2.7.13.3</ecNumber>
    </recommendedName>
</protein>
<sequence>MKYRHRIVVLTATIQLILYLLSMFILSRFMTQVQIHHLQTLKEDYQDLHQENNQRYLHAWAQNHQLQIVVDSRHPQGALQHQVHDLVLQEQVSNNNPYQIKSFKGSKYIFYLLDNLQTNHQKIIVKKYQSLGQNLNLVVIFTLIYWVLSGILLIVQGRLMYRRERYMKLIIRKLKNIEANEQTDSLVTQDNTPYAELIHAVNALDHHNASLVENNALLKRRFQGLMAHLPVGVMLLDADGNVILHNQAMALILGVNISNEPHPFVEDIQTYALSRMIEHTLRKNRNHHRQIQLYGDSEHYVDANVIRLTHSDEDLKRQVIVILYDLTPSRQIEQQQLDFVDNVSQELQPSVTQIINLSTTLLKQPEKTIAASESQVQEIKSAADNLNELIADSQTLTTLDRQNNALPDRINTQALIDQELKHYQAKIAALDLQVTTDYQGNVWVSSYTSALTQIFHNLISNGVKYNRAHGQLQIQLNHNEVENYLEIKIQDTGCGIAPADQKHVFERFYRANKQSTGSGLGLAIVHEAVTALNGTINLTSQLNQGTTVQVHLPL</sequence>
<dbReference type="GO" id="GO:0005886">
    <property type="term" value="C:plasma membrane"/>
    <property type="evidence" value="ECO:0007669"/>
    <property type="project" value="TreeGrafter"/>
</dbReference>
<keyword evidence="12" id="KW-1185">Reference proteome</keyword>
<dbReference type="InterPro" id="IPR050351">
    <property type="entry name" value="BphY/WalK/GraS-like"/>
</dbReference>
<dbReference type="PANTHER" id="PTHR45453:SF1">
    <property type="entry name" value="PHOSPHATE REGULON SENSOR PROTEIN PHOR"/>
    <property type="match status" value="1"/>
</dbReference>
<dbReference type="InterPro" id="IPR036890">
    <property type="entry name" value="HATPase_C_sf"/>
</dbReference>
<keyword evidence="9" id="KW-0812">Transmembrane</keyword>
<evidence type="ECO:0000313" key="11">
    <source>
        <dbReference type="EMBL" id="KJY60916.1"/>
    </source>
</evidence>
<dbReference type="InterPro" id="IPR035965">
    <property type="entry name" value="PAS-like_dom_sf"/>
</dbReference>
<dbReference type="PANTHER" id="PTHR45453">
    <property type="entry name" value="PHOSPHATE REGULON SENSOR PROTEIN PHOR"/>
    <property type="match status" value="1"/>
</dbReference>
<dbReference type="InterPro" id="IPR004358">
    <property type="entry name" value="Sig_transdc_His_kin-like_C"/>
</dbReference>
<dbReference type="SUPFAM" id="SSF55874">
    <property type="entry name" value="ATPase domain of HSP90 chaperone/DNA topoisomerase II/histidine kinase"/>
    <property type="match status" value="1"/>
</dbReference>
<evidence type="ECO:0000256" key="8">
    <source>
        <dbReference type="ARBA" id="ARBA00023136"/>
    </source>
</evidence>
<evidence type="ECO:0000256" key="7">
    <source>
        <dbReference type="ARBA" id="ARBA00023012"/>
    </source>
</evidence>
<comment type="subcellular location">
    <subcellularLocation>
        <location evidence="2">Membrane</location>
    </subcellularLocation>
</comment>
<dbReference type="SMART" id="SM00387">
    <property type="entry name" value="HATPase_c"/>
    <property type="match status" value="1"/>
</dbReference>
<dbReference type="PROSITE" id="PS50109">
    <property type="entry name" value="HIS_KIN"/>
    <property type="match status" value="1"/>
</dbReference>
<dbReference type="RefSeq" id="WP_046316903.1">
    <property type="nucleotide sequence ID" value="NZ_JBHSZT010000010.1"/>
</dbReference>
<feature type="transmembrane region" description="Helical" evidence="9">
    <location>
        <begin position="7"/>
        <end position="26"/>
    </location>
</feature>
<keyword evidence="5" id="KW-0808">Transferase</keyword>
<dbReference type="HOGENOM" id="CLU_000445_89_2_9"/>
<dbReference type="Gene3D" id="3.30.450.20">
    <property type="entry name" value="PAS domain"/>
    <property type="match status" value="1"/>
</dbReference>
<organism evidence="11 12">
    <name type="scientific">Bombilactobacillus mellifer</name>
    <dbReference type="NCBI Taxonomy" id="1218492"/>
    <lineage>
        <taxon>Bacteria</taxon>
        <taxon>Bacillati</taxon>
        <taxon>Bacillota</taxon>
        <taxon>Bacilli</taxon>
        <taxon>Lactobacillales</taxon>
        <taxon>Lactobacillaceae</taxon>
        <taxon>Bombilactobacillus</taxon>
    </lineage>
</organism>
<dbReference type="SUPFAM" id="SSF55785">
    <property type="entry name" value="PYP-like sensor domain (PAS domain)"/>
    <property type="match status" value="1"/>
</dbReference>
<comment type="caution">
    <text evidence="11">The sequence shown here is derived from an EMBL/GenBank/DDBJ whole genome shotgun (WGS) entry which is preliminary data.</text>
</comment>
<dbReference type="EMBL" id="JXJQ01000009">
    <property type="protein sequence ID" value="KJY60916.1"/>
    <property type="molecule type" value="Genomic_DNA"/>
</dbReference>
<gene>
    <name evidence="11" type="ORF">JG30_11040</name>
</gene>
<dbReference type="OrthoDB" id="9813151at2"/>
<dbReference type="CDD" id="cd00075">
    <property type="entry name" value="HATPase"/>
    <property type="match status" value="1"/>
</dbReference>
<name>A0A0F4LTM4_9LACO</name>
<evidence type="ECO:0000256" key="9">
    <source>
        <dbReference type="SAM" id="Phobius"/>
    </source>
</evidence>
<evidence type="ECO:0000256" key="3">
    <source>
        <dbReference type="ARBA" id="ARBA00012438"/>
    </source>
</evidence>
<dbReference type="InterPro" id="IPR005467">
    <property type="entry name" value="His_kinase_dom"/>
</dbReference>
<evidence type="ECO:0000313" key="12">
    <source>
        <dbReference type="Proteomes" id="UP000033558"/>
    </source>
</evidence>
<evidence type="ECO:0000256" key="4">
    <source>
        <dbReference type="ARBA" id="ARBA00022553"/>
    </source>
</evidence>
<feature type="transmembrane region" description="Helical" evidence="9">
    <location>
        <begin position="135"/>
        <end position="155"/>
    </location>
</feature>
<dbReference type="PRINTS" id="PR00344">
    <property type="entry name" value="BCTRLSENSOR"/>
</dbReference>
<dbReference type="AlphaFoldDB" id="A0A0F4LTM4"/>
<keyword evidence="4" id="KW-0597">Phosphoprotein</keyword>
<dbReference type="GO" id="GO:0004721">
    <property type="term" value="F:phosphoprotein phosphatase activity"/>
    <property type="evidence" value="ECO:0007669"/>
    <property type="project" value="TreeGrafter"/>
</dbReference>
<dbReference type="Proteomes" id="UP000033558">
    <property type="component" value="Unassembled WGS sequence"/>
</dbReference>
<keyword evidence="7" id="KW-0902">Two-component regulatory system</keyword>
<keyword evidence="9" id="KW-1133">Transmembrane helix</keyword>
<dbReference type="Pfam" id="PF02518">
    <property type="entry name" value="HATPase_c"/>
    <property type="match status" value="1"/>
</dbReference>
<dbReference type="GO" id="GO:0016036">
    <property type="term" value="P:cellular response to phosphate starvation"/>
    <property type="evidence" value="ECO:0007669"/>
    <property type="project" value="TreeGrafter"/>
</dbReference>
<keyword evidence="6" id="KW-0418">Kinase</keyword>
<evidence type="ECO:0000259" key="10">
    <source>
        <dbReference type="PROSITE" id="PS50109"/>
    </source>
</evidence>
<dbReference type="InterPro" id="IPR003594">
    <property type="entry name" value="HATPase_dom"/>
</dbReference>
<evidence type="ECO:0000256" key="2">
    <source>
        <dbReference type="ARBA" id="ARBA00004370"/>
    </source>
</evidence>
<dbReference type="Gene3D" id="1.10.287.130">
    <property type="match status" value="1"/>
</dbReference>
<dbReference type="GO" id="GO:0000155">
    <property type="term" value="F:phosphorelay sensor kinase activity"/>
    <property type="evidence" value="ECO:0007669"/>
    <property type="project" value="TreeGrafter"/>
</dbReference>
<evidence type="ECO:0000256" key="5">
    <source>
        <dbReference type="ARBA" id="ARBA00022679"/>
    </source>
</evidence>
<keyword evidence="8 9" id="KW-0472">Membrane</keyword>
<proteinExistence type="predicted"/>
<dbReference type="EC" id="2.7.13.3" evidence="3"/>
<accession>A0A0F4LTM4</accession>
<feature type="domain" description="Histidine kinase" evidence="10">
    <location>
        <begin position="342"/>
        <end position="554"/>
    </location>
</feature>